<dbReference type="Gene3D" id="3.40.630.30">
    <property type="match status" value="1"/>
</dbReference>
<dbReference type="AlphaFoldDB" id="A0A3B0CIF5"/>
<dbReference type="CDD" id="cd04301">
    <property type="entry name" value="NAT_SF"/>
    <property type="match status" value="1"/>
</dbReference>
<dbReference type="SUPFAM" id="SSF55729">
    <property type="entry name" value="Acyl-CoA N-acyltransferases (Nat)"/>
    <property type="match status" value="1"/>
</dbReference>
<feature type="domain" description="N-acetyltransferase" evidence="1">
    <location>
        <begin position="21"/>
        <end position="183"/>
    </location>
</feature>
<organism evidence="2 3">
    <name type="scientific">Paenibacillus ginsengarvi</name>
    <dbReference type="NCBI Taxonomy" id="400777"/>
    <lineage>
        <taxon>Bacteria</taxon>
        <taxon>Bacillati</taxon>
        <taxon>Bacillota</taxon>
        <taxon>Bacilli</taxon>
        <taxon>Bacillales</taxon>
        <taxon>Paenibacillaceae</taxon>
        <taxon>Paenibacillus</taxon>
    </lineage>
</organism>
<comment type="caution">
    <text evidence="2">The sequence shown here is derived from an EMBL/GenBank/DDBJ whole genome shotgun (WGS) entry which is preliminary data.</text>
</comment>
<evidence type="ECO:0000313" key="2">
    <source>
        <dbReference type="EMBL" id="RKN84810.1"/>
    </source>
</evidence>
<name>A0A3B0CIF5_9BACL</name>
<keyword evidence="3" id="KW-1185">Reference proteome</keyword>
<evidence type="ECO:0000313" key="3">
    <source>
        <dbReference type="Proteomes" id="UP000282311"/>
    </source>
</evidence>
<dbReference type="InterPro" id="IPR000182">
    <property type="entry name" value="GNAT_dom"/>
</dbReference>
<evidence type="ECO:0000259" key="1">
    <source>
        <dbReference type="PROSITE" id="PS51186"/>
    </source>
</evidence>
<accession>A0A3B0CIF5</accession>
<gene>
    <name evidence="2" type="ORF">D7M11_12575</name>
</gene>
<proteinExistence type="predicted"/>
<dbReference type="GO" id="GO:0016747">
    <property type="term" value="F:acyltransferase activity, transferring groups other than amino-acyl groups"/>
    <property type="evidence" value="ECO:0007669"/>
    <property type="project" value="InterPro"/>
</dbReference>
<dbReference type="Pfam" id="PF00583">
    <property type="entry name" value="Acetyltransf_1"/>
    <property type="match status" value="1"/>
</dbReference>
<keyword evidence="2" id="KW-0808">Transferase</keyword>
<dbReference type="InterPro" id="IPR016181">
    <property type="entry name" value="Acyl_CoA_acyltransferase"/>
</dbReference>
<dbReference type="EMBL" id="RBAH01000007">
    <property type="protein sequence ID" value="RKN84810.1"/>
    <property type="molecule type" value="Genomic_DNA"/>
</dbReference>
<dbReference type="Proteomes" id="UP000282311">
    <property type="component" value="Unassembled WGS sequence"/>
</dbReference>
<dbReference type="PROSITE" id="PS51186">
    <property type="entry name" value="GNAT"/>
    <property type="match status" value="1"/>
</dbReference>
<sequence length="192" mass="22371">MLEQGRTSMSIGYAEQSKNDIRVVQMKSEEEARRISAFFLSEWSFDDARHTPGELDHFRHAPLASLQQRHHMYWYVENGAGDIVGVTSCKENEHQTDGYLWDYLVVHREYRRYGVARQLYSALEQYVISIGGRYLLTYTCDLPEYVPIQNMFVRNGFRQIGRYPDFYYDGEDRLAYYKKLPGAGESAAKPGP</sequence>
<protein>
    <submittedName>
        <fullName evidence="2">GNAT family N-acetyltransferase</fullName>
    </submittedName>
</protein>
<reference evidence="2 3" key="1">
    <citation type="journal article" date="2007" name="Int. J. Syst. Evol. Microbiol.">
        <title>Paenibacillus ginsengarvi sp. nov., isolated from soil from ginseng cultivation.</title>
        <authorList>
            <person name="Yoon M.H."/>
            <person name="Ten L.N."/>
            <person name="Im W.T."/>
        </authorList>
    </citation>
    <scope>NUCLEOTIDE SEQUENCE [LARGE SCALE GENOMIC DNA]</scope>
    <source>
        <strain evidence="2 3">KCTC 13059</strain>
    </source>
</reference>